<evidence type="ECO:0008006" key="4">
    <source>
        <dbReference type="Google" id="ProtNLM"/>
    </source>
</evidence>
<reference evidence="2" key="1">
    <citation type="submission" date="2023-10" db="EMBL/GenBank/DDBJ databases">
        <authorList>
            <person name="Chen Y."/>
            <person name="Shah S."/>
            <person name="Dougan E. K."/>
            <person name="Thang M."/>
            <person name="Chan C."/>
        </authorList>
    </citation>
    <scope>NUCLEOTIDE SEQUENCE [LARGE SCALE GENOMIC DNA]</scope>
</reference>
<sequence length="422" mass="45925">MPAEHGAPDARTGRAWHAAARLGLLSCGLFGPRPTAVVPLTAPPPDSPLWQPLAPARRRDVAAAAHIAPSPLDASSASSGRRPQDVPHAGGPDGLSAWEKIVTGAPPAGPFSGWRGALEGQGGKRIGAARAVHYVIDPADPRTGKLGRRLRRRLGLSVWRDFAMDLFRSNDLQHWSKGTWKKLEQEEKHLARELGCIEVLMGPILEAEPDADADGSAGGARLRGKLLGGFKVYCVPSAMALAGGFIDRLGEWWPLRDGTLRVWEQLEESGVELAEMESAPLTMQTLFSETPGLEDYDPVSSAAFAERVSKIVVASPRVARRAGKKQTEREAKLAREVLRQMRSDDFTPEVVEKVYREVDRRLPRSGRHGLLPNLHTRNVYNMVADVRGGGYSHRRRPISSLTCCGTPPSPGSWCRSTCDFAM</sequence>
<organism evidence="2 3">
    <name type="scientific">Prorocentrum cordatum</name>
    <dbReference type="NCBI Taxonomy" id="2364126"/>
    <lineage>
        <taxon>Eukaryota</taxon>
        <taxon>Sar</taxon>
        <taxon>Alveolata</taxon>
        <taxon>Dinophyceae</taxon>
        <taxon>Prorocentrales</taxon>
        <taxon>Prorocentraceae</taxon>
        <taxon>Prorocentrum</taxon>
    </lineage>
</organism>
<evidence type="ECO:0000256" key="1">
    <source>
        <dbReference type="SAM" id="MobiDB-lite"/>
    </source>
</evidence>
<comment type="caution">
    <text evidence="2">The sequence shown here is derived from an EMBL/GenBank/DDBJ whole genome shotgun (WGS) entry which is preliminary data.</text>
</comment>
<feature type="compositionally biased region" description="Low complexity" evidence="1">
    <location>
        <begin position="69"/>
        <end position="79"/>
    </location>
</feature>
<gene>
    <name evidence="2" type="ORF">PCOR1329_LOCUS40202</name>
</gene>
<feature type="region of interest" description="Disordered" evidence="1">
    <location>
        <begin position="69"/>
        <end position="99"/>
    </location>
</feature>
<name>A0ABN9TLC1_9DINO</name>
<dbReference type="Proteomes" id="UP001189429">
    <property type="component" value="Unassembled WGS sequence"/>
</dbReference>
<keyword evidence="3" id="KW-1185">Reference proteome</keyword>
<evidence type="ECO:0000313" key="3">
    <source>
        <dbReference type="Proteomes" id="UP001189429"/>
    </source>
</evidence>
<protein>
    <recommendedName>
        <fullName evidence="4">Fanconi-associated nuclease</fullName>
    </recommendedName>
</protein>
<accession>A0ABN9TLC1</accession>
<proteinExistence type="predicted"/>
<dbReference type="EMBL" id="CAUYUJ010014848">
    <property type="protein sequence ID" value="CAK0846794.1"/>
    <property type="molecule type" value="Genomic_DNA"/>
</dbReference>
<evidence type="ECO:0000313" key="2">
    <source>
        <dbReference type="EMBL" id="CAK0846794.1"/>
    </source>
</evidence>